<evidence type="ECO:0000259" key="8">
    <source>
        <dbReference type="PROSITE" id="PS50240"/>
    </source>
</evidence>
<evidence type="ECO:0000256" key="6">
    <source>
        <dbReference type="PROSITE-ProRule" id="PRU00196"/>
    </source>
</evidence>
<dbReference type="GO" id="GO:0016020">
    <property type="term" value="C:membrane"/>
    <property type="evidence" value="ECO:0007669"/>
    <property type="project" value="InterPro"/>
</dbReference>
<dbReference type="STRING" id="80972.ENSAOCP00000019649"/>
<dbReference type="GO" id="GO:0004252">
    <property type="term" value="F:serine-type endopeptidase activity"/>
    <property type="evidence" value="ECO:0007669"/>
    <property type="project" value="InterPro"/>
</dbReference>
<dbReference type="CDD" id="cd00190">
    <property type="entry name" value="Tryp_SPc"/>
    <property type="match status" value="1"/>
</dbReference>
<dbReference type="PROSITE" id="PS00134">
    <property type="entry name" value="TRYPSIN_HIS"/>
    <property type="match status" value="1"/>
</dbReference>
<keyword evidence="3" id="KW-0720">Serine protease</keyword>
<reference evidence="10 11" key="1">
    <citation type="submission" date="2022-01" db="EMBL/GenBank/DDBJ databases">
        <title>A chromosome-scale genome assembly of the false clownfish, Amphiprion ocellaris.</title>
        <authorList>
            <person name="Ryu T."/>
        </authorList>
    </citation>
    <scope>NUCLEOTIDE SEQUENCE [LARGE SCALE GENOMIC DNA]</scope>
</reference>
<dbReference type="InterPro" id="IPR001190">
    <property type="entry name" value="SRCR"/>
</dbReference>
<reference evidence="10" key="2">
    <citation type="submission" date="2025-08" db="UniProtKB">
        <authorList>
            <consortium name="Ensembl"/>
        </authorList>
    </citation>
    <scope>IDENTIFICATION</scope>
</reference>
<organism evidence="10 11">
    <name type="scientific">Amphiprion ocellaris</name>
    <name type="common">Clown anemonefish</name>
    <dbReference type="NCBI Taxonomy" id="80972"/>
    <lineage>
        <taxon>Eukaryota</taxon>
        <taxon>Metazoa</taxon>
        <taxon>Chordata</taxon>
        <taxon>Craniata</taxon>
        <taxon>Vertebrata</taxon>
        <taxon>Euteleostomi</taxon>
        <taxon>Actinopterygii</taxon>
        <taxon>Neopterygii</taxon>
        <taxon>Teleostei</taxon>
        <taxon>Neoteleostei</taxon>
        <taxon>Acanthomorphata</taxon>
        <taxon>Ovalentaria</taxon>
        <taxon>Pomacentridae</taxon>
        <taxon>Amphiprion</taxon>
    </lineage>
</organism>
<dbReference type="PROSITE" id="PS50068">
    <property type="entry name" value="LDLRA_2"/>
    <property type="match status" value="1"/>
</dbReference>
<evidence type="ECO:0000259" key="9">
    <source>
        <dbReference type="PROSITE" id="PS50287"/>
    </source>
</evidence>
<dbReference type="PANTHER" id="PTHR24252">
    <property type="entry name" value="ACROSIN-RELATED"/>
    <property type="match status" value="1"/>
</dbReference>
<keyword evidence="11" id="KW-1185">Reference proteome</keyword>
<feature type="disulfide bond" evidence="5">
    <location>
        <begin position="106"/>
        <end position="121"/>
    </location>
</feature>
<dbReference type="OMA" id="ARMCHAD"/>
<dbReference type="InterPro" id="IPR036055">
    <property type="entry name" value="LDL_receptor-like_sf"/>
</dbReference>
<dbReference type="SUPFAM" id="SSF57424">
    <property type="entry name" value="LDL receptor-like module"/>
    <property type="match status" value="1"/>
</dbReference>
<feature type="disulfide bond" evidence="5">
    <location>
        <begin position="94"/>
        <end position="112"/>
    </location>
</feature>
<evidence type="ECO:0008006" key="12">
    <source>
        <dbReference type="Google" id="ProtNLM"/>
    </source>
</evidence>
<dbReference type="InterPro" id="IPR001254">
    <property type="entry name" value="Trypsin_dom"/>
</dbReference>
<feature type="domain" description="Peptidase S1" evidence="8">
    <location>
        <begin position="222"/>
        <end position="461"/>
    </location>
</feature>
<keyword evidence="1" id="KW-0645">Protease</keyword>
<dbReference type="PRINTS" id="PR00722">
    <property type="entry name" value="CHYMOTRYPSIN"/>
</dbReference>
<evidence type="ECO:0000256" key="2">
    <source>
        <dbReference type="ARBA" id="ARBA00022801"/>
    </source>
</evidence>
<protein>
    <recommendedName>
        <fullName evidence="12">Transmembrane serine protease 2</fullName>
    </recommendedName>
</protein>
<keyword evidence="7" id="KW-1133">Transmembrane helix</keyword>
<dbReference type="SUPFAM" id="SSF50494">
    <property type="entry name" value="Trypsin-like serine proteases"/>
    <property type="match status" value="1"/>
</dbReference>
<accession>A0A3Q1C309</accession>
<dbReference type="SMART" id="SM00020">
    <property type="entry name" value="Tryp_SPc"/>
    <property type="match status" value="1"/>
</dbReference>
<dbReference type="PANTHER" id="PTHR24252:SF30">
    <property type="entry name" value="TRANSMEMBRANE SERINE PROTEASE 2"/>
    <property type="match status" value="1"/>
</dbReference>
<dbReference type="PROSITE" id="PS50240">
    <property type="entry name" value="TRYPSIN_DOM"/>
    <property type="match status" value="1"/>
</dbReference>
<dbReference type="InterPro" id="IPR001314">
    <property type="entry name" value="Peptidase_S1A"/>
</dbReference>
<dbReference type="InterPro" id="IPR009003">
    <property type="entry name" value="Peptidase_S1_PA"/>
</dbReference>
<evidence type="ECO:0000256" key="3">
    <source>
        <dbReference type="ARBA" id="ARBA00022825"/>
    </source>
</evidence>
<feature type="domain" description="SRCR" evidence="9">
    <location>
        <begin position="92"/>
        <end position="162"/>
    </location>
</feature>
<dbReference type="AlphaFoldDB" id="A0A3Q1C309"/>
<evidence type="ECO:0000256" key="4">
    <source>
        <dbReference type="ARBA" id="ARBA00023157"/>
    </source>
</evidence>
<comment type="caution">
    <text evidence="6">Lacks conserved residue(s) required for the propagation of feature annotation.</text>
</comment>
<dbReference type="Pfam" id="PF00089">
    <property type="entry name" value="Trypsin"/>
    <property type="match status" value="1"/>
</dbReference>
<dbReference type="PROSITE" id="PS50287">
    <property type="entry name" value="SRCR_2"/>
    <property type="match status" value="1"/>
</dbReference>
<name>A0A3Q1C309_AMPOC</name>
<dbReference type="Ensembl" id="ENSAOCT00000015068.2">
    <property type="protein sequence ID" value="ENSAOCP00000019649.2"/>
    <property type="gene ID" value="ENSAOCG00000003194.2"/>
</dbReference>
<keyword evidence="7" id="KW-0812">Transmembrane</keyword>
<dbReference type="GO" id="GO:0006508">
    <property type="term" value="P:proteolysis"/>
    <property type="evidence" value="ECO:0007669"/>
    <property type="project" value="UniProtKB-KW"/>
</dbReference>
<dbReference type="Pfam" id="PF15494">
    <property type="entry name" value="SRCR_2"/>
    <property type="match status" value="1"/>
</dbReference>
<dbReference type="GeneTree" id="ENSGT00940000155207"/>
<evidence type="ECO:0000256" key="7">
    <source>
        <dbReference type="SAM" id="Phobius"/>
    </source>
</evidence>
<evidence type="ECO:0000256" key="5">
    <source>
        <dbReference type="PROSITE-ProRule" id="PRU00124"/>
    </source>
</evidence>
<evidence type="ECO:0000256" key="1">
    <source>
        <dbReference type="ARBA" id="ARBA00022670"/>
    </source>
</evidence>
<dbReference type="InterPro" id="IPR036772">
    <property type="entry name" value="SRCR-like_dom_sf"/>
</dbReference>
<keyword evidence="7" id="KW-0472">Membrane</keyword>
<dbReference type="Gene3D" id="3.10.250.10">
    <property type="entry name" value="SRCR-like domain"/>
    <property type="match status" value="1"/>
</dbReference>
<dbReference type="Gene3D" id="2.40.10.10">
    <property type="entry name" value="Trypsin-like serine proteases"/>
    <property type="match status" value="1"/>
</dbReference>
<dbReference type="FunFam" id="2.40.10.10:FF:000003">
    <property type="entry name" value="Transmembrane serine protease 3"/>
    <property type="match status" value="1"/>
</dbReference>
<dbReference type="SMART" id="SM00202">
    <property type="entry name" value="SR"/>
    <property type="match status" value="1"/>
</dbReference>
<reference evidence="10" key="3">
    <citation type="submission" date="2025-09" db="UniProtKB">
        <authorList>
            <consortium name="Ensembl"/>
        </authorList>
    </citation>
    <scope>IDENTIFICATION</scope>
</reference>
<keyword evidence="4 5" id="KW-1015">Disulfide bond</keyword>
<dbReference type="InterPro" id="IPR043504">
    <property type="entry name" value="Peptidase_S1_PA_chymotrypsin"/>
</dbReference>
<dbReference type="Gene3D" id="4.10.400.10">
    <property type="entry name" value="Low-density Lipoprotein Receptor"/>
    <property type="match status" value="1"/>
</dbReference>
<evidence type="ECO:0000313" key="11">
    <source>
        <dbReference type="Proteomes" id="UP001501940"/>
    </source>
</evidence>
<dbReference type="InterPro" id="IPR002172">
    <property type="entry name" value="LDrepeatLR_classA_rpt"/>
</dbReference>
<dbReference type="InterPro" id="IPR018114">
    <property type="entry name" value="TRYPSIN_HIS"/>
</dbReference>
<dbReference type="Proteomes" id="UP001501940">
    <property type="component" value="Chromosome 7"/>
</dbReference>
<keyword evidence="2" id="KW-0378">Hydrolase</keyword>
<dbReference type="SMART" id="SM00192">
    <property type="entry name" value="LDLa"/>
    <property type="match status" value="1"/>
</dbReference>
<feature type="transmembrane region" description="Helical" evidence="7">
    <location>
        <begin position="61"/>
        <end position="84"/>
    </location>
</feature>
<evidence type="ECO:0000313" key="10">
    <source>
        <dbReference type="Ensembl" id="ENSAOCP00000019649.2"/>
    </source>
</evidence>
<dbReference type="SUPFAM" id="SSF56487">
    <property type="entry name" value="SRCR-like"/>
    <property type="match status" value="1"/>
</dbReference>
<proteinExistence type="predicted"/>
<dbReference type="CDD" id="cd00112">
    <property type="entry name" value="LDLa"/>
    <property type="match status" value="1"/>
</dbReference>
<sequence>MATNPYLNSGPCFIHEVDLRKLSPPSRSDVKPQYVHHVAMKPPPEISTTEHKDVKQRCVKFTVVAVICLLLLLLLAGILLAYYFSSPCARGMRCGDGSCVWESQWCDGVMDCPAGQDEAHCVRLQGSGFLLQIYSTQTKDWRSVCSHGWTDQQGRASCQNIGYSRDTYFKSGQRTTSSDGGFLRVKSDFIPETFISQQLVLSDMCPNNSVVTLHCTDCGSGINSSSASRSSLASVESWPWQVSLQVAGVHRCGGAIISPYWIVTAAHCVVRTSSPTDWSVYAGIVDRLNTLFNPAYSVSRIIVHESFNILTRKNDVALMRLSRPLDITASSNIGPVCLPNVGLNVTVPQSYWITRFDRSRNGDSGSVQLMEAQVSVVDTAECNSSIAYNGKISQDMFCAGETEAGARMCHADTGGPLVTLRDGLWWLIGDSIWGEHCTGQNKPGVYGNVTSYLDWIYRQMKVPEAGW</sequence>